<dbReference type="PaxDb" id="3827-XP_004493244.1"/>
<feature type="transmembrane region" description="Helical" evidence="1">
    <location>
        <begin position="20"/>
        <end position="44"/>
    </location>
</feature>
<dbReference type="AlphaFoldDB" id="A0A1S2XR64"/>
<dbReference type="SUPFAM" id="SSF53474">
    <property type="entry name" value="alpha/beta-Hydrolases"/>
    <property type="match status" value="1"/>
</dbReference>
<keyword evidence="1" id="KW-0472">Membrane</keyword>
<organism evidence="3 4">
    <name type="scientific">Cicer arietinum</name>
    <name type="common">Chickpea</name>
    <name type="synonym">Garbanzo</name>
    <dbReference type="NCBI Taxonomy" id="3827"/>
    <lineage>
        <taxon>Eukaryota</taxon>
        <taxon>Viridiplantae</taxon>
        <taxon>Streptophyta</taxon>
        <taxon>Embryophyta</taxon>
        <taxon>Tracheophyta</taxon>
        <taxon>Spermatophyta</taxon>
        <taxon>Magnoliopsida</taxon>
        <taxon>eudicotyledons</taxon>
        <taxon>Gunneridae</taxon>
        <taxon>Pentapetalae</taxon>
        <taxon>rosids</taxon>
        <taxon>fabids</taxon>
        <taxon>Fabales</taxon>
        <taxon>Fabaceae</taxon>
        <taxon>Papilionoideae</taxon>
        <taxon>50 kb inversion clade</taxon>
        <taxon>NPAAA clade</taxon>
        <taxon>Hologalegina</taxon>
        <taxon>IRL clade</taxon>
        <taxon>Cicereae</taxon>
        <taxon>Cicer</taxon>
    </lineage>
</organism>
<keyword evidence="1" id="KW-0812">Transmembrane</keyword>
<dbReference type="PRINTS" id="PR00111">
    <property type="entry name" value="ABHYDROLASE"/>
</dbReference>
<proteinExistence type="predicted"/>
<dbReference type="Gene3D" id="3.40.50.1820">
    <property type="entry name" value="alpha/beta hydrolase"/>
    <property type="match status" value="1"/>
</dbReference>
<evidence type="ECO:0000259" key="2">
    <source>
        <dbReference type="Pfam" id="PF00561"/>
    </source>
</evidence>
<dbReference type="GeneID" id="101505510"/>
<dbReference type="Proteomes" id="UP000087171">
    <property type="component" value="Chromosome Ca3"/>
</dbReference>
<protein>
    <submittedName>
        <fullName evidence="4">Probable lysophospholipase BODYGUARD 4</fullName>
    </submittedName>
</protein>
<evidence type="ECO:0000313" key="4">
    <source>
        <dbReference type="RefSeq" id="XP_004493244.1"/>
    </source>
</evidence>
<evidence type="ECO:0000313" key="3">
    <source>
        <dbReference type="Proteomes" id="UP000087171"/>
    </source>
</evidence>
<reference evidence="4" key="2">
    <citation type="submission" date="2025-08" db="UniProtKB">
        <authorList>
            <consortium name="RefSeq"/>
        </authorList>
    </citation>
    <scope>IDENTIFICATION</scope>
    <source>
        <tissue evidence="4">Etiolated seedlings</tissue>
    </source>
</reference>
<sequence length="439" mass="49829">MSLLALSSSLKKWTTYCVTVLNSFICYLVFLIFDFLDAVFCVIYRYLDGRIEGVASPCCCSKGDTQKKKKKKKKLMNDEDDGLSDSLYQRKSFFREMGLLQFGRKREDSNGKCGGRKVNSWSDCGCESCLSWVNVNGGDYKLHFVVKEPLMASGENCKGDTYENVIFLHGFMCSSSFWTQTVFPCFSENVNHNYRLIAIDLLGFGKSPKPRDCLYTLKDHVEMIEKSVVQTLQLGTFHLVAHSMGCVIALALAAKYSKCVKSITLVAPPYSSSEEKDACLNALEKFAGKKLWPMLSAGSSFMSWYEHLGRTICLIYCRNHRIWEKILKFITRKRDLHFFITDMTRHTHQSAWSSMHNVICGGAKFIDSYLKILTKSGVKINVIQGDRDQILPMECISNFKLKAPKAEINIISNADHSTVLLGRENKFAHSLEHTWAFCS</sequence>
<dbReference type="Pfam" id="PF00561">
    <property type="entry name" value="Abhydrolase_1"/>
    <property type="match status" value="1"/>
</dbReference>
<dbReference type="InterPro" id="IPR000073">
    <property type="entry name" value="AB_hydrolase_1"/>
</dbReference>
<dbReference type="PANTHER" id="PTHR43689">
    <property type="entry name" value="HYDROLASE"/>
    <property type="match status" value="1"/>
</dbReference>
<dbReference type="InterPro" id="IPR029058">
    <property type="entry name" value="AB_hydrolase_fold"/>
</dbReference>
<evidence type="ECO:0000256" key="1">
    <source>
        <dbReference type="SAM" id="Phobius"/>
    </source>
</evidence>
<dbReference type="RefSeq" id="XP_004493244.1">
    <property type="nucleotide sequence ID" value="XM_004493187.3"/>
</dbReference>
<accession>A0A1S2XR64</accession>
<dbReference type="STRING" id="3827.A0A1S2XR64"/>
<reference evidence="3" key="1">
    <citation type="journal article" date="2013" name="Nat. Biotechnol.">
        <title>Draft genome sequence of chickpea (Cicer arietinum) provides a resource for trait improvement.</title>
        <authorList>
            <person name="Varshney R.K."/>
            <person name="Song C."/>
            <person name="Saxena R.K."/>
            <person name="Azam S."/>
            <person name="Yu S."/>
            <person name="Sharpe A.G."/>
            <person name="Cannon S."/>
            <person name="Baek J."/>
            <person name="Rosen B.D."/>
            <person name="Tar'an B."/>
            <person name="Millan T."/>
            <person name="Zhang X."/>
            <person name="Ramsay L.D."/>
            <person name="Iwata A."/>
            <person name="Wang Y."/>
            <person name="Nelson W."/>
            <person name="Farmer A.D."/>
            <person name="Gaur P.M."/>
            <person name="Soderlund C."/>
            <person name="Penmetsa R.V."/>
            <person name="Xu C."/>
            <person name="Bharti A.K."/>
            <person name="He W."/>
            <person name="Winter P."/>
            <person name="Zhao S."/>
            <person name="Hane J.K."/>
            <person name="Carrasquilla-Garcia N."/>
            <person name="Condie J.A."/>
            <person name="Upadhyaya H.D."/>
            <person name="Luo M.C."/>
            <person name="Thudi M."/>
            <person name="Gowda C.L."/>
            <person name="Singh N.P."/>
            <person name="Lichtenzveig J."/>
            <person name="Gali K.K."/>
            <person name="Rubio J."/>
            <person name="Nadarajan N."/>
            <person name="Dolezel J."/>
            <person name="Bansal K.C."/>
            <person name="Xu X."/>
            <person name="Edwards D."/>
            <person name="Zhang G."/>
            <person name="Kahl G."/>
            <person name="Gil J."/>
            <person name="Singh K.B."/>
            <person name="Datta S.K."/>
            <person name="Jackson S.A."/>
            <person name="Wang J."/>
            <person name="Cook D.R."/>
        </authorList>
    </citation>
    <scope>NUCLEOTIDE SEQUENCE [LARGE SCALE GENOMIC DNA]</scope>
    <source>
        <strain evidence="3">cv. CDC Frontier</strain>
    </source>
</reference>
<name>A0A1S2XR64_CICAR</name>
<feature type="domain" description="AB hydrolase-1" evidence="2">
    <location>
        <begin position="165"/>
        <end position="281"/>
    </location>
</feature>
<dbReference type="PANTHER" id="PTHR43689:SF14">
    <property type="entry name" value="LYSOPHOSPHOLIPASE BODYGUARD 4-RELATED"/>
    <property type="match status" value="1"/>
</dbReference>
<gene>
    <name evidence="4" type="primary">LOC101505510</name>
</gene>
<dbReference type="OrthoDB" id="284184at2759"/>
<dbReference type="eggNOG" id="KOG1454">
    <property type="taxonomic scope" value="Eukaryota"/>
</dbReference>
<keyword evidence="3" id="KW-1185">Reference proteome</keyword>
<keyword evidence="1" id="KW-1133">Transmembrane helix</keyword>
<dbReference type="KEGG" id="cam:101505510"/>